<evidence type="ECO:0000313" key="2">
    <source>
        <dbReference type="Proteomes" id="UP001154252"/>
    </source>
</evidence>
<reference evidence="1" key="1">
    <citation type="submission" date="2021-07" db="EMBL/GenBank/DDBJ databases">
        <authorList>
            <person name="Branca A.L. A."/>
        </authorList>
    </citation>
    <scope>NUCLEOTIDE SEQUENCE</scope>
</reference>
<dbReference type="Proteomes" id="UP001154252">
    <property type="component" value="Unassembled WGS sequence"/>
</dbReference>
<sequence length="83" mass="8967">ARRGSEGLRTDTSWSSQLGGFLVRKEQLLPFDEKQQPAQAHPPPLHLGLVTVGNENDSAVDERAFAVLAAVTLAANRRSHAAH</sequence>
<keyword evidence="2" id="KW-1185">Reference proteome</keyword>
<accession>A0A9W4K2I3</accession>
<organism evidence="1 2">
    <name type="scientific">Penicillium egyptiacum</name>
    <dbReference type="NCBI Taxonomy" id="1303716"/>
    <lineage>
        <taxon>Eukaryota</taxon>
        <taxon>Fungi</taxon>
        <taxon>Dikarya</taxon>
        <taxon>Ascomycota</taxon>
        <taxon>Pezizomycotina</taxon>
        <taxon>Eurotiomycetes</taxon>
        <taxon>Eurotiomycetidae</taxon>
        <taxon>Eurotiales</taxon>
        <taxon>Aspergillaceae</taxon>
        <taxon>Penicillium</taxon>
    </lineage>
</organism>
<comment type="caution">
    <text evidence="1">The sequence shown here is derived from an EMBL/GenBank/DDBJ whole genome shotgun (WGS) entry which is preliminary data.</text>
</comment>
<feature type="non-terminal residue" evidence="1">
    <location>
        <position position="83"/>
    </location>
</feature>
<evidence type="ECO:0000313" key="1">
    <source>
        <dbReference type="EMBL" id="CAG8880463.1"/>
    </source>
</evidence>
<name>A0A9W4K2I3_9EURO</name>
<feature type="non-terminal residue" evidence="1">
    <location>
        <position position="1"/>
    </location>
</feature>
<protein>
    <submittedName>
        <fullName evidence="1">Uncharacterized protein</fullName>
    </submittedName>
</protein>
<gene>
    <name evidence="1" type="ORF">PEGY_LOCUS10</name>
</gene>
<proteinExistence type="predicted"/>
<dbReference type="AlphaFoldDB" id="A0A9W4K2I3"/>
<dbReference type="EMBL" id="CAJVRC010000025">
    <property type="protein sequence ID" value="CAG8880463.1"/>
    <property type="molecule type" value="Genomic_DNA"/>
</dbReference>